<sequence length="77" mass="8406">MQSRRASPTSNTKFATFDDKPPPPAGPPRSNKRSYPFDHSSGIASPEDATAHHNSKKIWTMESPTSSRSASMDSASW</sequence>
<feature type="region of interest" description="Disordered" evidence="1">
    <location>
        <begin position="1"/>
        <end position="77"/>
    </location>
</feature>
<evidence type="ECO:0000313" key="2">
    <source>
        <dbReference type="EMBL" id="KLJ08387.1"/>
    </source>
</evidence>
<protein>
    <submittedName>
        <fullName evidence="2">Uncharacterized protein</fullName>
    </submittedName>
</protein>
<keyword evidence="3" id="KW-1185">Reference proteome</keyword>
<reference evidence="3" key="1">
    <citation type="journal article" date="2015" name="PLoS Genet.">
        <title>The dynamic genome and transcriptome of the human fungal pathogen Blastomyces and close relative Emmonsia.</title>
        <authorList>
            <person name="Munoz J.F."/>
            <person name="Gauthier G.M."/>
            <person name="Desjardins C.A."/>
            <person name="Gallo J.E."/>
            <person name="Holder J."/>
            <person name="Sullivan T.D."/>
            <person name="Marty A.J."/>
            <person name="Carmen J.C."/>
            <person name="Chen Z."/>
            <person name="Ding L."/>
            <person name="Gujja S."/>
            <person name="Magrini V."/>
            <person name="Misas E."/>
            <person name="Mitreva M."/>
            <person name="Priest M."/>
            <person name="Saif S."/>
            <person name="Whiston E.A."/>
            <person name="Young S."/>
            <person name="Zeng Q."/>
            <person name="Goldman W.E."/>
            <person name="Mardis E.R."/>
            <person name="Taylor J.W."/>
            <person name="McEwen J.G."/>
            <person name="Clay O.K."/>
            <person name="Klein B.S."/>
            <person name="Cuomo C.A."/>
        </authorList>
    </citation>
    <scope>NUCLEOTIDE SEQUENCE [LARGE SCALE GENOMIC DNA]</scope>
    <source>
        <strain evidence="3">UAMH 139</strain>
    </source>
</reference>
<organism evidence="2 3">
    <name type="scientific">Blastomyces silverae</name>
    <dbReference type="NCBI Taxonomy" id="2060906"/>
    <lineage>
        <taxon>Eukaryota</taxon>
        <taxon>Fungi</taxon>
        <taxon>Dikarya</taxon>
        <taxon>Ascomycota</taxon>
        <taxon>Pezizomycotina</taxon>
        <taxon>Eurotiomycetes</taxon>
        <taxon>Eurotiomycetidae</taxon>
        <taxon>Onygenales</taxon>
        <taxon>Ajellomycetaceae</taxon>
        <taxon>Blastomyces</taxon>
    </lineage>
</organism>
<name>A0A0H1BBK3_9EURO</name>
<dbReference type="OrthoDB" id="10392091at2759"/>
<gene>
    <name evidence="2" type="ORF">EMPG_16157</name>
</gene>
<dbReference type="AlphaFoldDB" id="A0A0H1BBK3"/>
<feature type="compositionally biased region" description="Polar residues" evidence="1">
    <location>
        <begin position="1"/>
        <end position="14"/>
    </location>
</feature>
<dbReference type="EMBL" id="LDEV01002603">
    <property type="protein sequence ID" value="KLJ08387.1"/>
    <property type="molecule type" value="Genomic_DNA"/>
</dbReference>
<feature type="compositionally biased region" description="Low complexity" evidence="1">
    <location>
        <begin position="63"/>
        <end position="77"/>
    </location>
</feature>
<comment type="caution">
    <text evidence="2">The sequence shown here is derived from an EMBL/GenBank/DDBJ whole genome shotgun (WGS) entry which is preliminary data.</text>
</comment>
<accession>A0A0H1BBK3</accession>
<evidence type="ECO:0000256" key="1">
    <source>
        <dbReference type="SAM" id="MobiDB-lite"/>
    </source>
</evidence>
<proteinExistence type="predicted"/>
<evidence type="ECO:0000313" key="3">
    <source>
        <dbReference type="Proteomes" id="UP000053573"/>
    </source>
</evidence>
<dbReference type="Proteomes" id="UP000053573">
    <property type="component" value="Unassembled WGS sequence"/>
</dbReference>